<sequence>MSEDPALQAGPTGERPIKKETSRRRFLRYLMAGLAVAIPSSKVLWDTEPAKADPPHNHCGFCYTYLRYTGHSCQHGRMIGYYDVYCSVCGYYCRTFTVDEGPC</sequence>
<protein>
    <recommendedName>
        <fullName evidence="3">Twin-arginine translocation signal domain-containing protein</fullName>
    </recommendedName>
</protein>
<proteinExistence type="predicted"/>
<gene>
    <name evidence="1" type="ORF">Air01nite_37120</name>
</gene>
<evidence type="ECO:0008006" key="3">
    <source>
        <dbReference type="Google" id="ProtNLM"/>
    </source>
</evidence>
<accession>A0ABQ4C4B7</accession>
<organism evidence="1 2">
    <name type="scientific">Asanoa iriomotensis</name>
    <dbReference type="NCBI Taxonomy" id="234613"/>
    <lineage>
        <taxon>Bacteria</taxon>
        <taxon>Bacillati</taxon>
        <taxon>Actinomycetota</taxon>
        <taxon>Actinomycetes</taxon>
        <taxon>Micromonosporales</taxon>
        <taxon>Micromonosporaceae</taxon>
        <taxon>Asanoa</taxon>
    </lineage>
</organism>
<comment type="caution">
    <text evidence="1">The sequence shown here is derived from an EMBL/GenBank/DDBJ whole genome shotgun (WGS) entry which is preliminary data.</text>
</comment>
<dbReference type="EMBL" id="BONC01000025">
    <property type="protein sequence ID" value="GIF57617.1"/>
    <property type="molecule type" value="Genomic_DNA"/>
</dbReference>
<evidence type="ECO:0000313" key="2">
    <source>
        <dbReference type="Proteomes" id="UP000624325"/>
    </source>
</evidence>
<dbReference type="InterPro" id="IPR006311">
    <property type="entry name" value="TAT_signal"/>
</dbReference>
<dbReference type="Proteomes" id="UP000624325">
    <property type="component" value="Unassembled WGS sequence"/>
</dbReference>
<evidence type="ECO:0000313" key="1">
    <source>
        <dbReference type="EMBL" id="GIF57617.1"/>
    </source>
</evidence>
<reference evidence="1 2" key="1">
    <citation type="submission" date="2021-01" db="EMBL/GenBank/DDBJ databases">
        <title>Whole genome shotgun sequence of Asanoa iriomotensis NBRC 100142.</title>
        <authorList>
            <person name="Komaki H."/>
            <person name="Tamura T."/>
        </authorList>
    </citation>
    <scope>NUCLEOTIDE SEQUENCE [LARGE SCALE GENOMIC DNA]</scope>
    <source>
        <strain evidence="1 2">NBRC 100142</strain>
    </source>
</reference>
<keyword evidence="2" id="KW-1185">Reference proteome</keyword>
<dbReference type="PROSITE" id="PS51318">
    <property type="entry name" value="TAT"/>
    <property type="match status" value="1"/>
</dbReference>
<name>A0ABQ4C4B7_9ACTN</name>